<evidence type="ECO:0000313" key="2">
    <source>
        <dbReference type="EMBL" id="CAD8196449.1"/>
    </source>
</evidence>
<dbReference type="SMART" id="SM00320">
    <property type="entry name" value="WD40"/>
    <property type="match status" value="2"/>
</dbReference>
<sequence length="404" mass="47746">MGRKENIQVKIQLRGGKIEENRNCKHSILPILIFKAILMAAQNQLFNQIYKPQMMEKVKDFICSMKHQLPISMVVLDHKCEQNKRLLCRQCFGYQDSDVKKVEFEKLIQTIEDDKKIQLENLETMIEPMIKKIQSLLDHLYTLKNFLVLNQIKLWTSHRIGYQIYNHQVQGYKNIITMNQKSNESDQIYQNNVLTLSFMKKSKQFILGDEGGSIIIWSSNNNNQWNCSQTIQAHNKSIRYLILNNKEDLFISSSADETIKFWVKQNDWICSQTITDHNDNDNIYQLSLIIKKIKLFLYSELNKKWIVIQNIKVEEMGYRICFINNNQFIFQPAISNLMHVCEINNISKQFAKTKDIVVNQYFIRNSGGLFPQQIYEIKIIISEKLINLKWSNLFYLTVKLYMGK</sequence>
<proteinExistence type="predicted"/>
<dbReference type="EMBL" id="CAJJDP010000111">
    <property type="protein sequence ID" value="CAD8196449.1"/>
    <property type="molecule type" value="Genomic_DNA"/>
</dbReference>
<dbReference type="InterPro" id="IPR001680">
    <property type="entry name" value="WD40_rpt"/>
</dbReference>
<feature type="repeat" description="WD" evidence="1">
    <location>
        <begin position="231"/>
        <end position="262"/>
    </location>
</feature>
<dbReference type="Pfam" id="PF00400">
    <property type="entry name" value="WD40"/>
    <property type="match status" value="1"/>
</dbReference>
<dbReference type="PANTHER" id="PTHR19920:SF0">
    <property type="entry name" value="CYTOSOLIC IRON-SULFUR PROTEIN ASSEMBLY PROTEIN CIAO1-RELATED"/>
    <property type="match status" value="1"/>
</dbReference>
<dbReference type="GO" id="GO:0097361">
    <property type="term" value="C:cytosolic [4Fe-4S] assembly targeting complex"/>
    <property type="evidence" value="ECO:0007669"/>
    <property type="project" value="TreeGrafter"/>
</dbReference>
<dbReference type="Proteomes" id="UP000683925">
    <property type="component" value="Unassembled WGS sequence"/>
</dbReference>
<evidence type="ECO:0000256" key="1">
    <source>
        <dbReference type="PROSITE-ProRule" id="PRU00221"/>
    </source>
</evidence>
<dbReference type="PROSITE" id="PS50082">
    <property type="entry name" value="WD_REPEATS_2"/>
    <property type="match status" value="1"/>
</dbReference>
<accession>A0A8S1X6Q9</accession>
<dbReference type="OrthoDB" id="295882at2759"/>
<dbReference type="PROSITE" id="PS50294">
    <property type="entry name" value="WD_REPEATS_REGION"/>
    <property type="match status" value="1"/>
</dbReference>
<protein>
    <submittedName>
        <fullName evidence="2">Uncharacterized protein</fullName>
    </submittedName>
</protein>
<dbReference type="PANTHER" id="PTHR19920">
    <property type="entry name" value="WD40 PROTEIN CIAO1"/>
    <property type="match status" value="1"/>
</dbReference>
<keyword evidence="3" id="KW-1185">Reference proteome</keyword>
<keyword evidence="1" id="KW-0853">WD repeat</keyword>
<dbReference type="AlphaFoldDB" id="A0A8S1X6Q9"/>
<dbReference type="GO" id="GO:0016226">
    <property type="term" value="P:iron-sulfur cluster assembly"/>
    <property type="evidence" value="ECO:0007669"/>
    <property type="project" value="TreeGrafter"/>
</dbReference>
<evidence type="ECO:0000313" key="3">
    <source>
        <dbReference type="Proteomes" id="UP000683925"/>
    </source>
</evidence>
<reference evidence="2" key="1">
    <citation type="submission" date="2021-01" db="EMBL/GenBank/DDBJ databases">
        <authorList>
            <consortium name="Genoscope - CEA"/>
            <person name="William W."/>
        </authorList>
    </citation>
    <scope>NUCLEOTIDE SEQUENCE</scope>
</reference>
<name>A0A8S1X6Q9_PAROT</name>
<comment type="caution">
    <text evidence="2">The sequence shown here is derived from an EMBL/GenBank/DDBJ whole genome shotgun (WGS) entry which is preliminary data.</text>
</comment>
<gene>
    <name evidence="2" type="ORF">POCTA_138.1.T1110187</name>
</gene>
<organism evidence="2 3">
    <name type="scientific">Paramecium octaurelia</name>
    <dbReference type="NCBI Taxonomy" id="43137"/>
    <lineage>
        <taxon>Eukaryota</taxon>
        <taxon>Sar</taxon>
        <taxon>Alveolata</taxon>
        <taxon>Ciliophora</taxon>
        <taxon>Intramacronucleata</taxon>
        <taxon>Oligohymenophorea</taxon>
        <taxon>Peniculida</taxon>
        <taxon>Parameciidae</taxon>
        <taxon>Paramecium</taxon>
    </lineage>
</organism>